<dbReference type="Proteomes" id="UP000245647">
    <property type="component" value="Unassembled WGS sequence"/>
</dbReference>
<accession>A0A2U2PES4</accession>
<evidence type="ECO:0008006" key="4">
    <source>
        <dbReference type="Google" id="ProtNLM"/>
    </source>
</evidence>
<dbReference type="EMBL" id="QEAS01000011">
    <property type="protein sequence ID" value="PWG79898.1"/>
    <property type="molecule type" value="Genomic_DNA"/>
</dbReference>
<organism evidence="2 3">
    <name type="scientific">Pararcticibacter amylolyticus</name>
    <dbReference type="NCBI Taxonomy" id="2173175"/>
    <lineage>
        <taxon>Bacteria</taxon>
        <taxon>Pseudomonadati</taxon>
        <taxon>Bacteroidota</taxon>
        <taxon>Sphingobacteriia</taxon>
        <taxon>Sphingobacteriales</taxon>
        <taxon>Sphingobacteriaceae</taxon>
        <taxon>Pararcticibacter</taxon>
    </lineage>
</organism>
<feature type="signal peptide" evidence="1">
    <location>
        <begin position="1"/>
        <end position="20"/>
    </location>
</feature>
<dbReference type="OrthoDB" id="945117at2"/>
<reference evidence="2 3" key="1">
    <citation type="submission" date="2018-04" db="EMBL/GenBank/DDBJ databases">
        <title>Pedobacter chongqingensis sp. nov., isolated from a rottenly hemp rope.</title>
        <authorList>
            <person name="Cai Y."/>
        </authorList>
    </citation>
    <scope>NUCLEOTIDE SEQUENCE [LARGE SCALE GENOMIC DNA]</scope>
    <source>
        <strain evidence="2 3">FJ4-8</strain>
    </source>
</reference>
<gene>
    <name evidence="2" type="ORF">DDR33_13930</name>
</gene>
<keyword evidence="1" id="KW-0732">Signal</keyword>
<comment type="caution">
    <text evidence="2">The sequence shown here is derived from an EMBL/GenBank/DDBJ whole genome shotgun (WGS) entry which is preliminary data.</text>
</comment>
<dbReference type="AlphaFoldDB" id="A0A2U2PES4"/>
<sequence length="214" mass="24053">MRKILSLIVMVIAFTGISNAQTEKGTSYLGLNIGYSSRNEKHTLNYQNYTSGQVEKTDNKGFLIGPSFSRFIADKLEVGVAAAYGYSKMETDRDVPEHTTQNQYVGSLFIRKHVMFTDQFGLRTGPSFSFSYAKSETDVSPGENETMQYTGGLVLDLEYFPLKRLGIAANIGGLYYESSKTRTNNKEVIRRTNTFDFSFTNSLNLSVFWVLGKK</sequence>
<feature type="chain" id="PRO_5015786581" description="Outer membrane protein beta-barrel domain-containing protein" evidence="1">
    <location>
        <begin position="21"/>
        <end position="214"/>
    </location>
</feature>
<evidence type="ECO:0000313" key="2">
    <source>
        <dbReference type="EMBL" id="PWG79898.1"/>
    </source>
</evidence>
<name>A0A2U2PES4_9SPHI</name>
<dbReference type="RefSeq" id="WP_109416415.1">
    <property type="nucleotide sequence ID" value="NZ_QEAS01000011.1"/>
</dbReference>
<keyword evidence="3" id="KW-1185">Reference proteome</keyword>
<proteinExistence type="predicted"/>
<evidence type="ECO:0000313" key="3">
    <source>
        <dbReference type="Proteomes" id="UP000245647"/>
    </source>
</evidence>
<protein>
    <recommendedName>
        <fullName evidence="4">Outer membrane protein beta-barrel domain-containing protein</fullName>
    </recommendedName>
</protein>
<evidence type="ECO:0000256" key="1">
    <source>
        <dbReference type="SAM" id="SignalP"/>
    </source>
</evidence>